<dbReference type="SMART" id="SM00823">
    <property type="entry name" value="PKS_PP"/>
    <property type="match status" value="2"/>
</dbReference>
<dbReference type="Gene3D" id="3.40.50.980">
    <property type="match status" value="4"/>
</dbReference>
<dbReference type="FunFam" id="2.30.38.10:FF:000001">
    <property type="entry name" value="Non-ribosomal peptide synthetase PvdI"/>
    <property type="match status" value="2"/>
</dbReference>
<organism evidence="6 7">
    <name type="scientific">Vibrio aerogenes CECT 7868</name>
    <dbReference type="NCBI Taxonomy" id="1216006"/>
    <lineage>
        <taxon>Bacteria</taxon>
        <taxon>Pseudomonadati</taxon>
        <taxon>Pseudomonadota</taxon>
        <taxon>Gammaproteobacteria</taxon>
        <taxon>Vibrionales</taxon>
        <taxon>Vibrionaceae</taxon>
        <taxon>Vibrio</taxon>
    </lineage>
</organism>
<feature type="domain" description="Carrier" evidence="5">
    <location>
        <begin position="2068"/>
        <end position="2142"/>
    </location>
</feature>
<dbReference type="NCBIfam" id="NF003417">
    <property type="entry name" value="PRK04813.1"/>
    <property type="match status" value="2"/>
</dbReference>
<comment type="similarity">
    <text evidence="2">Belongs to the ATP-dependent AMP-binding enzyme family.</text>
</comment>
<dbReference type="FunFam" id="3.40.50.12780:FF:000012">
    <property type="entry name" value="Non-ribosomal peptide synthetase"/>
    <property type="match status" value="2"/>
</dbReference>
<dbReference type="InterPro" id="IPR001031">
    <property type="entry name" value="Thioesterase"/>
</dbReference>
<dbReference type="GO" id="GO:0005737">
    <property type="term" value="C:cytoplasm"/>
    <property type="evidence" value="ECO:0007669"/>
    <property type="project" value="TreeGrafter"/>
</dbReference>
<evidence type="ECO:0000313" key="7">
    <source>
        <dbReference type="Proteomes" id="UP000184608"/>
    </source>
</evidence>
<reference evidence="6 7" key="1">
    <citation type="submission" date="2016-11" db="EMBL/GenBank/DDBJ databases">
        <authorList>
            <person name="Jaros S."/>
            <person name="Januszkiewicz K."/>
            <person name="Wedrychowicz H."/>
        </authorList>
    </citation>
    <scope>NUCLEOTIDE SEQUENCE [LARGE SCALE GENOMIC DNA]</scope>
    <source>
        <strain evidence="6 7">CECT 7868</strain>
    </source>
</reference>
<dbReference type="EMBL" id="FQXZ01000010">
    <property type="protein sequence ID" value="SHH96787.1"/>
    <property type="molecule type" value="Genomic_DNA"/>
</dbReference>
<dbReference type="Gene3D" id="2.30.38.10">
    <property type="entry name" value="Luciferase, Domain 3"/>
    <property type="match status" value="2"/>
</dbReference>
<sequence length="2711" mass="302071">MYNNIYCDNKQTEPLNYPLSMAQRGIWFSQEVNPDAAAQVYKIAEYLEIPGAIDVAVFEQAVRQAVQETESPHFVFQPSASGPVQSFKPVADWTFPVVSFCAEADPEAAARAWIDKFLAQPFDLENGPLYSFALLRISPDKFWYQPCFHHLVMDGFGGAVFSARVAEIYNALIQGDKPPACVMMPVKEALEVQQAYQNSKQFQRDRQYWLEQLEHRPAPVSLCRQQAECAAVIRKLDFLPAQTTEKLRRLAQHYKAGLPQLLVTLIAMYLHRMTGEDDLMIGFPVTGRGSRALRSFQGMVSNVLPLRLMVDPAATLADLLEQVQRRILGMVRHQSYRGESLVTDLGLIAENSSLYSTVINILPFEYPMTFGGLPVTGTNLSLGPINDMSFNLFDRGEEHGLALCIDANTALYDEATVFSHFNRLMCFLNEAVLAGEETRIQDYPLLTDEERSLILTRWNHEPISLQPESCVHRMFEKQAALHPELTAVVHDGRMMQYCELNAKANQLAYFLRLSGIGPDKRVALCFDRGPDLLIAMLATLKAGGGYIPLDPAYPSERLQFILSDAQPDVLLSDDTVNWRERPEAIADLQWLNVKTDAFLWAQLPSDNLSQIRVKPENLAYIIYTSGSTGTPKGVMIEHRNLVNLIHWHNEAFEVHLGTCTSAVAGLGFDATVWELWPPLCAGATLFLPSLAISRDPDQLLQWWMSQPVEVSFLSTPVAELAFARQLMPPQLRVLLVGGDRLNRSPQANTPFSLVNNYGPTETTVVATSGVIAPGQPVLDIGRPVGNTRIYILDDRQQLVPPGVTGEIYIGGAGVARGYVNLPQQTAERFLTDPFSDQPDARMYRSGDLARWQADGTIEYLGRNDSQVKIRGFRIELGEISTALQSFTGIQNAVVTVTENPARQKRLIAYYTRHQGADISNESLKAHLSALLPDYMVPAAYVALQQMPLTANGKVNYRALPAPDEAAFIHQVYAAPETVQEQQLAQMWQSLLGVEKIGRHDHFFELGGHSLLAVQLMEQLRQAGYHLAVKALFDYPVLSELAVQLTQASRAEPVVPENLIPAGCRQITPDMLPLIDLTQADIDTIVTAVPGGAANVQDIYPLAPLQEGILFHHMLLETGDPYITRVIQAFPDKHQLDQFTQALQSVVHRHDILRTSLVWEGVSQPVQVVWREAPLHVMTLDIDADDVATVLQRQFDPAIIRLNIRQAPMIEAYQVADPAHNRWLLCLLMHHLCMDHTTLELMLEEVNAHLLHQAELLPDPLPFRNFVMQSRANNHPERQAEYFSQYLGDIDEPSLPFGLTDVQGDGQQVHELNLPLDDDLSQRLREQARLKRVSTASLFHLAWGMVVRAATGRDDVVFGTVLFGRMSAGDGADRVLGMFLNTLPVRLSLKDLKVEEALSQTHQRLAELLEHEHASLSLAQQCSGVAAQSPLFNSLINYRYNGGSQQLSLDAMQMDIVFTEERTNYPLTVSVNDNPHQGFTLDIQVDERVGCERVGAMMMKALVQLVTVLESAVLETDVVLETDIVLKTDVPETEPAGLLHTLNVLPDDEYQRVVYGFNQTAQACSGRPFVHQLFEMQAAQRPDAVAVSCDVQQQTYRVLNAQANRLAHYLRNLGVGPEKRVALCLDRGTDLVIAMLATLKAGGGYVPLDPTYPPERLQYILSDSAPDVVISDGMVNPDDLVGDSHHFRLIHIKQNAPLWADLPDQNLSCHELKPDNLAYVIYTSGSTGQPKGVMVEHHNLVNLVHWHNQSFEVTSETTASAVAGVGFDATVWEIWPPLCVGARLVMPSLAVSRNPEQLLNWWMAQPIEVGFLSTPVAELVLNRKLKHPTLKTLLVGGDKLNRHPEPDTGFTLINNYGPTECTVVATSGAVTCDDTVLHIGRPVTNTQIYILDEHLQPVPAGVKGELYIGGNGVARGYINREDFTAERFIRDPFSSQPNARMYRTGDLGCWRDDGTIEYLGRNDMQVKIRGYRIELGGIGARLCQCDGVEEAEVIVHQTSAGHPRLIAYYVGEAEIASVRDYAVAHLPDYMIPAALILMAEIPLTANGKIDRKALPEPDDSDYVTQAYEAPQGETEEALAAIWQRLLGVEKVGRQDNFFDLGGHSMLAVQMINEAQNAGLDLSLSTLFAAPCLSELAVEMYSKSARDEQVITFRAATGNQRPLFIIPEASGEMLYGTLLTSYIDADIPVYGLVAPDRELPVFTTLEGAAARYVEIIRKTQPQGPYRIFGWSFGGTLAWEVAAQLLGQDQEIEFFGLLDTLAVLPPIHRIEADKQQQRPEEERLFLMSQEVFDGLAFDIHGFVDNDDQDSASEKRWQDYYYQARQMGILPSGWTDDYYRRWLLHREGLLRADYRVRTLPVHIDVFIADERPAGESPEVLRYLGWDRVLPVENIRMIPVPGNHYRLVKEPYVGHVGKAISEAVKARTTIAPACSQKQSYPYVVLQIGHLLESGPAQGHLQQPTLLCFPGEGEEADSLTDVVTPPGGDWNVMAVQPRGLQYREVPHTCIASAAAYYQRYVYQRLLTGPLHLLGYGRGSLVAMTLAALLQADDIPVASLTLLDPPLPAEAGSHREYTDVEVIMQLVALFEARSGRPSEVEAQTIADLPLSERIAWVYRHLFIRDMLPSSCHRSEFEQIYRLFAAQIRAVYQPVSLSGIPVNLIVSEDGGQAAAQFWQQRLSQSRVLLSHRNERGQVMLPETQLLTGTHDQDCVKQPE</sequence>
<dbReference type="CDD" id="cd17651">
    <property type="entry name" value="A_NRPS_VisG_like"/>
    <property type="match status" value="1"/>
</dbReference>
<dbReference type="InterPro" id="IPR036736">
    <property type="entry name" value="ACP-like_sf"/>
</dbReference>
<dbReference type="InterPro" id="IPR010071">
    <property type="entry name" value="AA_adenyl_dom"/>
</dbReference>
<dbReference type="InterPro" id="IPR009081">
    <property type="entry name" value="PP-bd_ACP"/>
</dbReference>
<dbReference type="InterPro" id="IPR006162">
    <property type="entry name" value="Ppantetheine_attach_site"/>
</dbReference>
<dbReference type="Proteomes" id="UP000184608">
    <property type="component" value="Unassembled WGS sequence"/>
</dbReference>
<dbReference type="OrthoDB" id="9757559at2"/>
<dbReference type="InterPro" id="IPR001242">
    <property type="entry name" value="Condensation_dom"/>
</dbReference>
<dbReference type="Gene3D" id="3.40.50.1820">
    <property type="entry name" value="alpha/beta hydrolase"/>
    <property type="match status" value="2"/>
</dbReference>
<dbReference type="Pfam" id="PF00975">
    <property type="entry name" value="Thioesterase"/>
    <property type="match status" value="2"/>
</dbReference>
<dbReference type="InterPro" id="IPR000873">
    <property type="entry name" value="AMP-dep_synth/lig_dom"/>
</dbReference>
<dbReference type="InterPro" id="IPR045851">
    <property type="entry name" value="AMP-bd_C_sf"/>
</dbReference>
<proteinExistence type="inferred from homology"/>
<dbReference type="CDD" id="cd19544">
    <property type="entry name" value="E-C_NRPS"/>
    <property type="match status" value="1"/>
</dbReference>
<evidence type="ECO:0000256" key="2">
    <source>
        <dbReference type="ARBA" id="ARBA00006432"/>
    </source>
</evidence>
<keyword evidence="7" id="KW-1185">Reference proteome</keyword>
<dbReference type="PANTHER" id="PTHR45527">
    <property type="entry name" value="NONRIBOSOMAL PEPTIDE SYNTHETASE"/>
    <property type="match status" value="1"/>
</dbReference>
<keyword evidence="3" id="KW-0596">Phosphopantetheine</keyword>
<feature type="domain" description="Carrier" evidence="5">
    <location>
        <begin position="974"/>
        <end position="1048"/>
    </location>
</feature>
<dbReference type="CDD" id="cd05930">
    <property type="entry name" value="A_NRPS"/>
    <property type="match status" value="1"/>
</dbReference>
<dbReference type="GO" id="GO:0043041">
    <property type="term" value="P:amino acid activation for nonribosomal peptide biosynthetic process"/>
    <property type="evidence" value="ECO:0007669"/>
    <property type="project" value="TreeGrafter"/>
</dbReference>
<keyword evidence="4" id="KW-0597">Phosphoprotein</keyword>
<dbReference type="GO" id="GO:0044550">
    <property type="term" value="P:secondary metabolite biosynthetic process"/>
    <property type="evidence" value="ECO:0007669"/>
    <property type="project" value="UniProtKB-ARBA"/>
</dbReference>
<dbReference type="PROSITE" id="PS00012">
    <property type="entry name" value="PHOSPHOPANTETHEINE"/>
    <property type="match status" value="1"/>
</dbReference>
<dbReference type="GO" id="GO:0003824">
    <property type="term" value="F:catalytic activity"/>
    <property type="evidence" value="ECO:0007669"/>
    <property type="project" value="InterPro"/>
</dbReference>
<dbReference type="InterPro" id="IPR020845">
    <property type="entry name" value="AMP-binding_CS"/>
</dbReference>
<dbReference type="FunFam" id="3.30.300.30:FF:000010">
    <property type="entry name" value="Enterobactin synthetase component F"/>
    <property type="match status" value="1"/>
</dbReference>
<dbReference type="InterPro" id="IPR020806">
    <property type="entry name" value="PKS_PP-bd"/>
</dbReference>
<dbReference type="SUPFAM" id="SSF52777">
    <property type="entry name" value="CoA-dependent acyltransferases"/>
    <property type="match status" value="4"/>
</dbReference>
<name>A0A1M5XA93_9VIBR</name>
<evidence type="ECO:0000256" key="1">
    <source>
        <dbReference type="ARBA" id="ARBA00001957"/>
    </source>
</evidence>
<accession>A0A1M5XA93</accession>
<dbReference type="Gene3D" id="3.30.559.30">
    <property type="entry name" value="Nonribosomal peptide synthetase, condensation domain"/>
    <property type="match status" value="2"/>
</dbReference>
<dbReference type="FunFam" id="1.10.1200.10:FF:000005">
    <property type="entry name" value="Nonribosomal peptide synthetase 1"/>
    <property type="match status" value="2"/>
</dbReference>
<dbReference type="SUPFAM" id="SSF47336">
    <property type="entry name" value="ACP-like"/>
    <property type="match status" value="2"/>
</dbReference>
<dbReference type="SUPFAM" id="SSF53474">
    <property type="entry name" value="alpha/beta-Hydrolases"/>
    <property type="match status" value="2"/>
</dbReference>
<gene>
    <name evidence="6" type="primary">dhbF_2</name>
    <name evidence="6" type="ORF">VA7868_01064</name>
</gene>
<protein>
    <submittedName>
        <fullName evidence="6">Dimodular nonribosomal peptide synthase</fullName>
    </submittedName>
</protein>
<dbReference type="GO" id="GO:0031177">
    <property type="term" value="F:phosphopantetheine binding"/>
    <property type="evidence" value="ECO:0007669"/>
    <property type="project" value="InterPro"/>
</dbReference>
<dbReference type="NCBIfam" id="TIGR01733">
    <property type="entry name" value="AA-adenyl-dom"/>
    <property type="match status" value="2"/>
</dbReference>
<dbReference type="PANTHER" id="PTHR45527:SF1">
    <property type="entry name" value="FATTY ACID SYNTHASE"/>
    <property type="match status" value="1"/>
</dbReference>
<comment type="cofactor">
    <cofactor evidence="1">
        <name>pantetheine 4'-phosphate</name>
        <dbReference type="ChEBI" id="CHEBI:47942"/>
    </cofactor>
</comment>
<dbReference type="InterPro" id="IPR029058">
    <property type="entry name" value="AB_hydrolase_fold"/>
</dbReference>
<dbReference type="STRING" id="1216006.VA7868_01064"/>
<dbReference type="FunFam" id="3.40.50.980:FF:000001">
    <property type="entry name" value="Non-ribosomal peptide synthetase"/>
    <property type="match status" value="2"/>
</dbReference>
<dbReference type="SUPFAM" id="SSF56801">
    <property type="entry name" value="Acetyl-CoA synthetase-like"/>
    <property type="match status" value="2"/>
</dbReference>
<evidence type="ECO:0000313" key="6">
    <source>
        <dbReference type="EMBL" id="SHH96787.1"/>
    </source>
</evidence>
<dbReference type="Gene3D" id="1.10.1200.10">
    <property type="entry name" value="ACP-like"/>
    <property type="match status" value="2"/>
</dbReference>
<dbReference type="InterPro" id="IPR025110">
    <property type="entry name" value="AMP-bd_C"/>
</dbReference>
<evidence type="ECO:0000256" key="4">
    <source>
        <dbReference type="ARBA" id="ARBA00022553"/>
    </source>
</evidence>
<dbReference type="Pfam" id="PF00501">
    <property type="entry name" value="AMP-binding"/>
    <property type="match status" value="2"/>
</dbReference>
<dbReference type="Gene3D" id="3.30.300.30">
    <property type="match status" value="2"/>
</dbReference>
<dbReference type="Gene3D" id="3.30.559.10">
    <property type="entry name" value="Chloramphenicol acetyltransferase-like domain"/>
    <property type="match status" value="2"/>
</dbReference>
<dbReference type="PROSITE" id="PS00455">
    <property type="entry name" value="AMP_BINDING"/>
    <property type="match status" value="2"/>
</dbReference>
<dbReference type="Pfam" id="PF00550">
    <property type="entry name" value="PP-binding"/>
    <property type="match status" value="2"/>
</dbReference>
<dbReference type="RefSeq" id="WP_073602831.1">
    <property type="nucleotide sequence ID" value="NZ_FQXZ01000010.1"/>
</dbReference>
<evidence type="ECO:0000256" key="3">
    <source>
        <dbReference type="ARBA" id="ARBA00022450"/>
    </source>
</evidence>
<dbReference type="PROSITE" id="PS50075">
    <property type="entry name" value="CARRIER"/>
    <property type="match status" value="2"/>
</dbReference>
<dbReference type="Pfam" id="PF13193">
    <property type="entry name" value="AMP-binding_C"/>
    <property type="match status" value="1"/>
</dbReference>
<dbReference type="Pfam" id="PF00668">
    <property type="entry name" value="Condensation"/>
    <property type="match status" value="2"/>
</dbReference>
<evidence type="ECO:0000259" key="5">
    <source>
        <dbReference type="PROSITE" id="PS50075"/>
    </source>
</evidence>
<dbReference type="InterPro" id="IPR023213">
    <property type="entry name" value="CAT-like_dom_sf"/>
</dbReference>